<dbReference type="Pfam" id="PF11150">
    <property type="entry name" value="DUF2927"/>
    <property type="match status" value="1"/>
</dbReference>
<dbReference type="EMBL" id="PKUQ01000055">
    <property type="protein sequence ID" value="PLW75006.1"/>
    <property type="molecule type" value="Genomic_DNA"/>
</dbReference>
<reference evidence="2 3" key="1">
    <citation type="submission" date="2018-01" db="EMBL/GenBank/DDBJ databases">
        <title>The draft genome sequence of Cohaesibacter sp. H1304.</title>
        <authorList>
            <person name="Wang N.-N."/>
            <person name="Du Z.-J."/>
        </authorList>
    </citation>
    <scope>NUCLEOTIDE SEQUENCE [LARGE SCALE GENOMIC DNA]</scope>
    <source>
        <strain evidence="2 3">H1304</strain>
    </source>
</reference>
<evidence type="ECO:0000256" key="1">
    <source>
        <dbReference type="SAM" id="SignalP"/>
    </source>
</evidence>
<proteinExistence type="predicted"/>
<evidence type="ECO:0000313" key="3">
    <source>
        <dbReference type="Proteomes" id="UP000234881"/>
    </source>
</evidence>
<dbReference type="AlphaFoldDB" id="A0A2N5XKG3"/>
<dbReference type="OrthoDB" id="3295600at2"/>
<evidence type="ECO:0000313" key="2">
    <source>
        <dbReference type="EMBL" id="PLW75006.1"/>
    </source>
</evidence>
<keyword evidence="1" id="KW-0732">Signal</keyword>
<accession>A0A2N5XKG3</accession>
<sequence>MTRVVQPLWKALGSSFSALFVAFFVLASSCLAQAATYRDADVAEGFYKTVFGAEIKALSWGSQTNRVKKYVTPVKVWIDNRARLNRLKTVRQFVSDLPRFIPGLEIRMARNSKDANFRIYIVDAEDYATTVQTEVFNNQKMRVPGQCIVRVLSRRSGIMRSDAVIVSDQGLSLFRRCMVEEILQGLGPVNDNESLTFSVFNDLTTYDHFTKYDRMILNMLYNPSVKPGMTLRQVKPLTPDLLQYARQIIGEK</sequence>
<organism evidence="2 3">
    <name type="scientific">Cohaesibacter celericrescens</name>
    <dbReference type="NCBI Taxonomy" id="2067669"/>
    <lineage>
        <taxon>Bacteria</taxon>
        <taxon>Pseudomonadati</taxon>
        <taxon>Pseudomonadota</taxon>
        <taxon>Alphaproteobacteria</taxon>
        <taxon>Hyphomicrobiales</taxon>
        <taxon>Cohaesibacteraceae</taxon>
    </lineage>
</organism>
<protein>
    <recommendedName>
        <fullName evidence="4">DUF2927 domain-containing protein</fullName>
    </recommendedName>
</protein>
<dbReference type="PROSITE" id="PS51257">
    <property type="entry name" value="PROKAR_LIPOPROTEIN"/>
    <property type="match status" value="1"/>
</dbReference>
<keyword evidence="3" id="KW-1185">Reference proteome</keyword>
<gene>
    <name evidence="2" type="ORF">C0081_22150</name>
</gene>
<feature type="signal peptide" evidence="1">
    <location>
        <begin position="1"/>
        <end position="34"/>
    </location>
</feature>
<name>A0A2N5XKG3_9HYPH</name>
<dbReference type="Proteomes" id="UP000234881">
    <property type="component" value="Unassembled WGS sequence"/>
</dbReference>
<dbReference type="RefSeq" id="WP_101535906.1">
    <property type="nucleotide sequence ID" value="NZ_JBFHIU010000117.1"/>
</dbReference>
<comment type="caution">
    <text evidence="2">The sequence shown here is derived from an EMBL/GenBank/DDBJ whole genome shotgun (WGS) entry which is preliminary data.</text>
</comment>
<dbReference type="InterPro" id="IPR021323">
    <property type="entry name" value="DUF2927"/>
</dbReference>
<evidence type="ECO:0008006" key="4">
    <source>
        <dbReference type="Google" id="ProtNLM"/>
    </source>
</evidence>
<feature type="chain" id="PRO_5014989134" description="DUF2927 domain-containing protein" evidence="1">
    <location>
        <begin position="35"/>
        <end position="252"/>
    </location>
</feature>